<keyword evidence="3" id="KW-1185">Reference proteome</keyword>
<sequence length="83" mass="9062">MFSINGEYYLNTPTKHFEGPDSCSLNGTLQFARMVALIYCRSPLPKFQSALTDKGCRLFRSSGHGGAQDRNSVVGASGNNIYP</sequence>
<accession>A0ABR2DRA8</accession>
<organism evidence="2 3">
    <name type="scientific">Hibiscus sabdariffa</name>
    <name type="common">roselle</name>
    <dbReference type="NCBI Taxonomy" id="183260"/>
    <lineage>
        <taxon>Eukaryota</taxon>
        <taxon>Viridiplantae</taxon>
        <taxon>Streptophyta</taxon>
        <taxon>Embryophyta</taxon>
        <taxon>Tracheophyta</taxon>
        <taxon>Spermatophyta</taxon>
        <taxon>Magnoliopsida</taxon>
        <taxon>eudicotyledons</taxon>
        <taxon>Gunneridae</taxon>
        <taxon>Pentapetalae</taxon>
        <taxon>rosids</taxon>
        <taxon>malvids</taxon>
        <taxon>Malvales</taxon>
        <taxon>Malvaceae</taxon>
        <taxon>Malvoideae</taxon>
        <taxon>Hibiscus</taxon>
    </lineage>
</organism>
<evidence type="ECO:0000313" key="2">
    <source>
        <dbReference type="EMBL" id="KAK8545424.1"/>
    </source>
</evidence>
<name>A0ABR2DRA8_9ROSI</name>
<reference evidence="2 3" key="1">
    <citation type="journal article" date="2024" name="G3 (Bethesda)">
        <title>Genome assembly of Hibiscus sabdariffa L. provides insights into metabolisms of medicinal natural products.</title>
        <authorList>
            <person name="Kim T."/>
        </authorList>
    </citation>
    <scope>NUCLEOTIDE SEQUENCE [LARGE SCALE GENOMIC DNA]</scope>
    <source>
        <strain evidence="2">TK-2024</strain>
        <tissue evidence="2">Old leaves</tissue>
    </source>
</reference>
<feature type="region of interest" description="Disordered" evidence="1">
    <location>
        <begin position="61"/>
        <end position="83"/>
    </location>
</feature>
<comment type="caution">
    <text evidence="2">The sequence shown here is derived from an EMBL/GenBank/DDBJ whole genome shotgun (WGS) entry which is preliminary data.</text>
</comment>
<proteinExistence type="predicted"/>
<evidence type="ECO:0000256" key="1">
    <source>
        <dbReference type="SAM" id="MobiDB-lite"/>
    </source>
</evidence>
<protein>
    <submittedName>
        <fullName evidence="2">Uncharacterized protein</fullName>
    </submittedName>
</protein>
<dbReference type="EMBL" id="JBBPBM010000023">
    <property type="protein sequence ID" value="KAK8545424.1"/>
    <property type="molecule type" value="Genomic_DNA"/>
</dbReference>
<evidence type="ECO:0000313" key="3">
    <source>
        <dbReference type="Proteomes" id="UP001472677"/>
    </source>
</evidence>
<dbReference type="Proteomes" id="UP001472677">
    <property type="component" value="Unassembled WGS sequence"/>
</dbReference>
<gene>
    <name evidence="2" type="ORF">V6N12_026258</name>
</gene>